<reference evidence="3 4" key="1">
    <citation type="submission" date="2015-12" db="EMBL/GenBank/DDBJ databases">
        <title>The genome of Folsomia candida.</title>
        <authorList>
            <person name="Faddeeva A."/>
            <person name="Derks M.F."/>
            <person name="Anvar Y."/>
            <person name="Smit S."/>
            <person name="Van Straalen N."/>
            <person name="Roelofs D."/>
        </authorList>
    </citation>
    <scope>NUCLEOTIDE SEQUENCE [LARGE SCALE GENOMIC DNA]</scope>
    <source>
        <strain evidence="3 4">VU population</strain>
        <tissue evidence="3">Whole body</tissue>
    </source>
</reference>
<evidence type="ECO:0000256" key="2">
    <source>
        <dbReference type="SAM" id="SignalP"/>
    </source>
</evidence>
<proteinExistence type="predicted"/>
<keyword evidence="4" id="KW-1185">Reference proteome</keyword>
<feature type="transmembrane region" description="Helical" evidence="1">
    <location>
        <begin position="359"/>
        <end position="383"/>
    </location>
</feature>
<keyword evidence="1" id="KW-0812">Transmembrane</keyword>
<evidence type="ECO:0000313" key="4">
    <source>
        <dbReference type="Proteomes" id="UP000198287"/>
    </source>
</evidence>
<feature type="signal peptide" evidence="2">
    <location>
        <begin position="1"/>
        <end position="16"/>
    </location>
</feature>
<feature type="chain" id="PRO_5013121623" evidence="2">
    <location>
        <begin position="17"/>
        <end position="617"/>
    </location>
</feature>
<protein>
    <submittedName>
        <fullName evidence="3">Uncharacterized protein</fullName>
    </submittedName>
</protein>
<name>A0A226DC29_FOLCA</name>
<organism evidence="3 4">
    <name type="scientific">Folsomia candida</name>
    <name type="common">Springtail</name>
    <dbReference type="NCBI Taxonomy" id="158441"/>
    <lineage>
        <taxon>Eukaryota</taxon>
        <taxon>Metazoa</taxon>
        <taxon>Ecdysozoa</taxon>
        <taxon>Arthropoda</taxon>
        <taxon>Hexapoda</taxon>
        <taxon>Collembola</taxon>
        <taxon>Entomobryomorpha</taxon>
        <taxon>Isotomoidea</taxon>
        <taxon>Isotomidae</taxon>
        <taxon>Proisotominae</taxon>
        <taxon>Folsomia</taxon>
    </lineage>
</organism>
<dbReference type="Proteomes" id="UP000198287">
    <property type="component" value="Unassembled WGS sequence"/>
</dbReference>
<keyword evidence="2" id="KW-0732">Signal</keyword>
<keyword evidence="1" id="KW-1133">Transmembrane helix</keyword>
<accession>A0A226DC29</accession>
<evidence type="ECO:0000313" key="3">
    <source>
        <dbReference type="EMBL" id="OXA43072.1"/>
    </source>
</evidence>
<sequence>MLNLISFLQIFSKFCCLELINFGPVFQPELEKSFQIPILRTNFINRANIPSIFNSATAKSRICNSCSAQVSNFPVNLSNFFNLINTLKRSTFTKQPTFRIFIDFRLTQSITHFLPQTQTTSPIEPNILAQFQNNTLQSVYIFRANKFTELCRHGCNKFSTRQDFLPTSDRFNLDNEYGTLLLYGLLGRYGTAEKIRADRVCSDMTSSFVLKFKIFAAYEHKMCLVFYFMIRTNVTLVKFDPTKKHLGFLHYVKFYPTPGKDLALNIFPHGQKHDGLFYSVFVNKSELVSDIKVTKPFDGYVWVTFLSSGFVLAVTLCKLLEKSWTQLGSVIIWIFAIALEQTDEILENQVRNRVKLGSVIIAMWSGMMIVLMNSYTSIFYSFLMSDVTLSLPSNLGGLLNIPSIKLYTFHNPNTNLFSISVDNLFDKVPHLKEKRRQIETIRAILGNGLFGKTVFALAFEGLVRRIKISGRFITFQNSKNLREFSRLIKQTGRFVEVRNTNGHLVNFRCGWVSSRDRVGQVFGNVLVGLQEAGIYSYWINRWEKFMQAASMHDVREGILKYNGGRKIVPIGKDVPFSLWHLWMDFALLGVGFGAACIAQLIEKMWELVTKFKNIVSM</sequence>
<dbReference type="AlphaFoldDB" id="A0A226DC29"/>
<dbReference type="EMBL" id="LNIX01000023">
    <property type="protein sequence ID" value="OXA43072.1"/>
    <property type="molecule type" value="Genomic_DNA"/>
</dbReference>
<keyword evidence="1" id="KW-0472">Membrane</keyword>
<comment type="caution">
    <text evidence="3">The sequence shown here is derived from an EMBL/GenBank/DDBJ whole genome shotgun (WGS) entry which is preliminary data.</text>
</comment>
<gene>
    <name evidence="3" type="ORF">Fcan01_21917</name>
</gene>
<evidence type="ECO:0000256" key="1">
    <source>
        <dbReference type="SAM" id="Phobius"/>
    </source>
</evidence>
<feature type="transmembrane region" description="Helical" evidence="1">
    <location>
        <begin position="581"/>
        <end position="601"/>
    </location>
</feature>